<keyword evidence="1" id="KW-0472">Membrane</keyword>
<name>A0A1I1E093_9GAMM</name>
<sequence>MTEILVVSTAHTLALALFAVLLVWATLRFLDRITGTPFSEIKEVIYADPKAAALYNGMRFLGACLLIGLAL</sequence>
<organism evidence="2 3">
    <name type="scientific">Marinospirillum celere</name>
    <dbReference type="NCBI Taxonomy" id="1122252"/>
    <lineage>
        <taxon>Bacteria</taxon>
        <taxon>Pseudomonadati</taxon>
        <taxon>Pseudomonadota</taxon>
        <taxon>Gammaproteobacteria</taxon>
        <taxon>Oceanospirillales</taxon>
        <taxon>Oceanospirillaceae</taxon>
        <taxon>Marinospirillum</taxon>
    </lineage>
</organism>
<protein>
    <recommendedName>
        <fullName evidence="4">MAPEG family protein</fullName>
    </recommendedName>
</protein>
<dbReference type="STRING" id="1122252.SAMN05660443_0236"/>
<dbReference type="Proteomes" id="UP000199058">
    <property type="component" value="Unassembled WGS sequence"/>
</dbReference>
<dbReference type="OrthoDB" id="9950899at2"/>
<keyword evidence="3" id="KW-1185">Reference proteome</keyword>
<accession>A0A1I1E093</accession>
<dbReference type="EMBL" id="FOLH01000001">
    <property type="protein sequence ID" value="SFB80494.1"/>
    <property type="molecule type" value="Genomic_DNA"/>
</dbReference>
<keyword evidence="1" id="KW-1133">Transmembrane helix</keyword>
<evidence type="ECO:0000313" key="3">
    <source>
        <dbReference type="Proteomes" id="UP000199058"/>
    </source>
</evidence>
<gene>
    <name evidence="2" type="ORF">SAMN05660443_0236</name>
</gene>
<dbReference type="AlphaFoldDB" id="A0A1I1E093"/>
<reference evidence="2 3" key="1">
    <citation type="submission" date="2016-10" db="EMBL/GenBank/DDBJ databases">
        <authorList>
            <person name="de Groot N.N."/>
        </authorList>
    </citation>
    <scope>NUCLEOTIDE SEQUENCE [LARGE SCALE GENOMIC DNA]</scope>
    <source>
        <strain evidence="2 3">DSM 18438</strain>
    </source>
</reference>
<keyword evidence="1" id="KW-0812">Transmembrane</keyword>
<evidence type="ECO:0000256" key="1">
    <source>
        <dbReference type="SAM" id="Phobius"/>
    </source>
</evidence>
<evidence type="ECO:0008006" key="4">
    <source>
        <dbReference type="Google" id="ProtNLM"/>
    </source>
</evidence>
<proteinExistence type="predicted"/>
<feature type="transmembrane region" description="Helical" evidence="1">
    <location>
        <begin position="12"/>
        <end position="30"/>
    </location>
</feature>
<evidence type="ECO:0000313" key="2">
    <source>
        <dbReference type="EMBL" id="SFB80494.1"/>
    </source>
</evidence>
<dbReference type="RefSeq" id="WP_091957952.1">
    <property type="nucleotide sequence ID" value="NZ_FOLH01000001.1"/>
</dbReference>